<reference evidence="1" key="2">
    <citation type="journal article" date="2015" name="Data Brief">
        <title>Shoot transcriptome of the giant reed, Arundo donax.</title>
        <authorList>
            <person name="Barrero R.A."/>
            <person name="Guerrero F.D."/>
            <person name="Moolhuijzen P."/>
            <person name="Goolsby J.A."/>
            <person name="Tidwell J."/>
            <person name="Bellgard S.E."/>
            <person name="Bellgard M.I."/>
        </authorList>
    </citation>
    <scope>NUCLEOTIDE SEQUENCE</scope>
    <source>
        <tissue evidence="1">Shoot tissue taken approximately 20 cm above the soil surface</tissue>
    </source>
</reference>
<evidence type="ECO:0000313" key="1">
    <source>
        <dbReference type="EMBL" id="JAE10416.1"/>
    </source>
</evidence>
<protein>
    <submittedName>
        <fullName evidence="1">Uncharacterized protein</fullName>
    </submittedName>
</protein>
<name>A0A0A9FJV2_ARUDO</name>
<dbReference type="EMBL" id="GBRH01187480">
    <property type="protein sequence ID" value="JAE10416.1"/>
    <property type="molecule type" value="Transcribed_RNA"/>
</dbReference>
<sequence>MNSWGEMVLPCSSSLQKSGSPSNSLLCSLLAIRDETIVETLFESRATFLVLISRINSKTLFI</sequence>
<reference evidence="1" key="1">
    <citation type="submission" date="2014-09" db="EMBL/GenBank/DDBJ databases">
        <authorList>
            <person name="Magalhaes I.L.F."/>
            <person name="Oliveira U."/>
            <person name="Santos F.R."/>
            <person name="Vidigal T.H.D.A."/>
            <person name="Brescovit A.D."/>
            <person name="Santos A.J."/>
        </authorList>
    </citation>
    <scope>NUCLEOTIDE SEQUENCE</scope>
    <source>
        <tissue evidence="1">Shoot tissue taken approximately 20 cm above the soil surface</tissue>
    </source>
</reference>
<dbReference type="AlphaFoldDB" id="A0A0A9FJV2"/>
<accession>A0A0A9FJV2</accession>
<organism evidence="1">
    <name type="scientific">Arundo donax</name>
    <name type="common">Giant reed</name>
    <name type="synonym">Donax arundinaceus</name>
    <dbReference type="NCBI Taxonomy" id="35708"/>
    <lineage>
        <taxon>Eukaryota</taxon>
        <taxon>Viridiplantae</taxon>
        <taxon>Streptophyta</taxon>
        <taxon>Embryophyta</taxon>
        <taxon>Tracheophyta</taxon>
        <taxon>Spermatophyta</taxon>
        <taxon>Magnoliopsida</taxon>
        <taxon>Liliopsida</taxon>
        <taxon>Poales</taxon>
        <taxon>Poaceae</taxon>
        <taxon>PACMAD clade</taxon>
        <taxon>Arundinoideae</taxon>
        <taxon>Arundineae</taxon>
        <taxon>Arundo</taxon>
    </lineage>
</organism>
<proteinExistence type="predicted"/>